<dbReference type="EC" id="3.4.16.4" evidence="2"/>
<dbReference type="GO" id="GO:0009002">
    <property type="term" value="F:serine-type D-Ala-D-Ala carboxypeptidase activity"/>
    <property type="evidence" value="ECO:0007669"/>
    <property type="project" value="UniProtKB-EC"/>
</dbReference>
<keyword evidence="2" id="KW-0121">Carboxypeptidase</keyword>
<gene>
    <name evidence="2" type="ORF">SAMEA4384403_01581</name>
</gene>
<name>A0A239ZHN2_9STAP</name>
<dbReference type="EMBL" id="LT906462">
    <property type="protein sequence ID" value="SNV70791.1"/>
    <property type="molecule type" value="Genomic_DNA"/>
</dbReference>
<dbReference type="PANTHER" id="PTHR46825:SF9">
    <property type="entry name" value="BETA-LACTAMASE-RELATED DOMAIN-CONTAINING PROTEIN"/>
    <property type="match status" value="1"/>
</dbReference>
<organism evidence="2 3">
    <name type="scientific">Mammaliicoccus stepanovicii</name>
    <dbReference type="NCBI Taxonomy" id="643214"/>
    <lineage>
        <taxon>Bacteria</taxon>
        <taxon>Bacillati</taxon>
        <taxon>Bacillota</taxon>
        <taxon>Bacilli</taxon>
        <taxon>Bacillales</taxon>
        <taxon>Staphylococcaceae</taxon>
        <taxon>Mammaliicoccus</taxon>
    </lineage>
</organism>
<keyword evidence="2" id="KW-0645">Protease</keyword>
<dbReference type="Pfam" id="PF00144">
    <property type="entry name" value="Beta-lactamase"/>
    <property type="match status" value="1"/>
</dbReference>
<sequence length="450" mass="51278">MKIDKVYWLSRMESLMKKYDIPGTSVSIYLNGEIYNFQSGKLHLQRNELVNQNSLFQIGSITKVYTAIMILKLVEQGKIELNTKVNDILQIYDKDIQYLNQITIDQLLSHTSGLTGDYYLNTGRGDDCLQKYVAHLQDIAFDASPDEVVSYSSVGYNLLGSIIENITGFTWDDALYRFIIKPMNMNHTETLPENILNHTFATGHYYDNSGDLQSNEKWNTLSRSSGPYGGTLCSSAENVTRSFLPFLALEQNDELLNSSSKKLMTTPQMNCHDKWTFKSYAWGRGFSLYNYDKEKGFGHEGSMFGQYSYVDILPTSNLIITILVNGGKYQSFYHEFVGELIEYLNVGELQPLLSTYHSINLSNAEKYIGTYKREGLKIEVYEHENQLMLTGQFIDSMAGFSEPITVPLEMKEEDVFIIPLGTEVIPIVFIKLNSSIDYSIMLGMRIAKKL</sequence>
<keyword evidence="2" id="KW-0378">Hydrolase</keyword>
<evidence type="ECO:0000259" key="1">
    <source>
        <dbReference type="Pfam" id="PF00144"/>
    </source>
</evidence>
<feature type="domain" description="Beta-lactamase-related" evidence="1">
    <location>
        <begin position="12"/>
        <end position="328"/>
    </location>
</feature>
<protein>
    <submittedName>
        <fullName evidence="2">Beta-lactamase</fullName>
        <ecNumber evidence="2">3.4.16.4</ecNumber>
    </submittedName>
</protein>
<dbReference type="OrthoDB" id="846150at2"/>
<accession>A0A239ZHN2</accession>
<dbReference type="KEGG" id="sste:SAMEA4384403_1581"/>
<keyword evidence="3" id="KW-1185">Reference proteome</keyword>
<dbReference type="InterPro" id="IPR012338">
    <property type="entry name" value="Beta-lactam/transpept-like"/>
</dbReference>
<dbReference type="PANTHER" id="PTHR46825">
    <property type="entry name" value="D-ALANYL-D-ALANINE-CARBOXYPEPTIDASE/ENDOPEPTIDASE AMPH"/>
    <property type="match status" value="1"/>
</dbReference>
<dbReference type="InterPro" id="IPR001466">
    <property type="entry name" value="Beta-lactam-related"/>
</dbReference>
<proteinExistence type="predicted"/>
<dbReference type="SUPFAM" id="SSF56601">
    <property type="entry name" value="beta-lactamase/transpeptidase-like"/>
    <property type="match status" value="1"/>
</dbReference>
<dbReference type="Proteomes" id="UP000242084">
    <property type="component" value="Chromosome 1"/>
</dbReference>
<dbReference type="Gene3D" id="3.40.710.10">
    <property type="entry name" value="DD-peptidase/beta-lactamase superfamily"/>
    <property type="match status" value="1"/>
</dbReference>
<evidence type="ECO:0000313" key="2">
    <source>
        <dbReference type="EMBL" id="SNV70791.1"/>
    </source>
</evidence>
<evidence type="ECO:0000313" key="3">
    <source>
        <dbReference type="Proteomes" id="UP000242084"/>
    </source>
</evidence>
<dbReference type="InterPro" id="IPR050491">
    <property type="entry name" value="AmpC-like"/>
</dbReference>
<dbReference type="AlphaFoldDB" id="A0A239ZHN2"/>
<dbReference type="RefSeq" id="WP_095088392.1">
    <property type="nucleotide sequence ID" value="NZ_BMDM01000004.1"/>
</dbReference>
<reference evidence="2 3" key="1">
    <citation type="submission" date="2017-06" db="EMBL/GenBank/DDBJ databases">
        <authorList>
            <consortium name="Pathogen Informatics"/>
        </authorList>
    </citation>
    <scope>NUCLEOTIDE SEQUENCE [LARGE SCALE GENOMIC DNA]</scope>
    <source>
        <strain evidence="2 3">NCTC13839</strain>
    </source>
</reference>